<evidence type="ECO:0000256" key="4">
    <source>
        <dbReference type="ARBA" id="ARBA00022490"/>
    </source>
</evidence>
<feature type="short sequence motif" description="'HIGH' region" evidence="12">
    <location>
        <begin position="15"/>
        <end position="25"/>
    </location>
</feature>
<dbReference type="PRINTS" id="PR01041">
    <property type="entry name" value="TRNASYNTHMET"/>
</dbReference>
<dbReference type="AlphaFoldDB" id="A0A451D6N7"/>
<feature type="binding site" evidence="12">
    <location>
        <position position="146"/>
    </location>
    <ligand>
        <name>Zn(2+)</name>
        <dbReference type="ChEBI" id="CHEBI:29105"/>
    </ligand>
</feature>
<evidence type="ECO:0000256" key="7">
    <source>
        <dbReference type="ARBA" id="ARBA00022833"/>
    </source>
</evidence>
<feature type="binding site" evidence="12">
    <location>
        <position position="162"/>
    </location>
    <ligand>
        <name>Zn(2+)</name>
        <dbReference type="ChEBI" id="CHEBI:29105"/>
    </ligand>
</feature>
<evidence type="ECO:0000256" key="5">
    <source>
        <dbReference type="ARBA" id="ARBA00022598"/>
    </source>
</evidence>
<comment type="catalytic activity">
    <reaction evidence="11 12">
        <text>tRNA(Met) + L-methionine + ATP = L-methionyl-tRNA(Met) + AMP + diphosphate</text>
        <dbReference type="Rhea" id="RHEA:13481"/>
        <dbReference type="Rhea" id="RHEA-COMP:9667"/>
        <dbReference type="Rhea" id="RHEA-COMP:9698"/>
        <dbReference type="ChEBI" id="CHEBI:30616"/>
        <dbReference type="ChEBI" id="CHEBI:33019"/>
        <dbReference type="ChEBI" id="CHEBI:57844"/>
        <dbReference type="ChEBI" id="CHEBI:78442"/>
        <dbReference type="ChEBI" id="CHEBI:78530"/>
        <dbReference type="ChEBI" id="CHEBI:456215"/>
        <dbReference type="EC" id="6.1.1.10"/>
    </reaction>
</comment>
<dbReference type="PANTHER" id="PTHR45765:SF1">
    <property type="entry name" value="METHIONINE--TRNA LIGASE, CYTOPLASMIC"/>
    <property type="match status" value="1"/>
</dbReference>
<evidence type="ECO:0000313" key="15">
    <source>
        <dbReference type="Proteomes" id="UP000294344"/>
    </source>
</evidence>
<dbReference type="GO" id="GO:0005829">
    <property type="term" value="C:cytosol"/>
    <property type="evidence" value="ECO:0007669"/>
    <property type="project" value="TreeGrafter"/>
</dbReference>
<feature type="short sequence motif" description="'KMSKS' region" evidence="12">
    <location>
        <begin position="332"/>
        <end position="336"/>
    </location>
</feature>
<comment type="similarity">
    <text evidence="3 12">Belongs to the class-I aminoacyl-tRNA synthetase family. MetG type 1 subfamily.</text>
</comment>
<dbReference type="GO" id="GO:0006431">
    <property type="term" value="P:methionyl-tRNA aminoacylation"/>
    <property type="evidence" value="ECO:0007669"/>
    <property type="project" value="UniProtKB-UniRule"/>
</dbReference>
<feature type="binding site" evidence="12">
    <location>
        <position position="335"/>
    </location>
    <ligand>
        <name>ATP</name>
        <dbReference type="ChEBI" id="CHEBI:30616"/>
    </ligand>
</feature>
<dbReference type="GO" id="GO:0004825">
    <property type="term" value="F:methionine-tRNA ligase activity"/>
    <property type="evidence" value="ECO:0007669"/>
    <property type="project" value="UniProtKB-UniRule"/>
</dbReference>
<keyword evidence="8 12" id="KW-0067">ATP-binding</keyword>
<dbReference type="InterPro" id="IPR009080">
    <property type="entry name" value="tRNAsynth_Ia_anticodon-bd"/>
</dbReference>
<dbReference type="Gene3D" id="1.10.730.10">
    <property type="entry name" value="Isoleucyl-tRNA Synthetase, Domain 1"/>
    <property type="match status" value="1"/>
</dbReference>
<dbReference type="Pfam" id="PF09334">
    <property type="entry name" value="tRNA-synt_1g"/>
    <property type="match status" value="1"/>
</dbReference>
<dbReference type="SUPFAM" id="SSF52374">
    <property type="entry name" value="Nucleotidylyl transferase"/>
    <property type="match status" value="1"/>
</dbReference>
<dbReference type="PROSITE" id="PS00178">
    <property type="entry name" value="AA_TRNA_LIGASE_I"/>
    <property type="match status" value="1"/>
</dbReference>
<sequence>MKNFTNTILVTCAFPYSNGDIHLGHLLEQIQADIWVRYHRMRGRSVIFICSDDTHGTAIMLKAKKMKISPKKLIYCMQKKHKNNFLQFSIIHDHYSSTDSKINKNLCENIYHIIKKKKLIKEKYIDQLYDKKLNMFLSDRFIKGTCPKCKSINQYGDNCDFCGVNYNAIELLNPISELSGSSPDIRNSKHLFFKLSYFSQFLKKWINSGVVQKSVLNKINEWLSIGLRSWNISRDKPYFGFKIPGFSNKFFYVWLDAPIGYISCFKELCNIKKNINFNEFWSINSKNKLYHFIGKDIIYFHSLFWPSILEAINYRKPTKIFVHGYVTFKGLKLSKSKGLAISANKWLSCFDSDSLRYYFASKLSHTIEDIDINLYDYAYKINSDIVNNIINLAARNSSFLKKYFFNTLSNNIKELNLYQQFINITICIQDLFEERKFSLVIQKIRYLSNLANKYIDEKKPWLLIKNIDNKNKVHDICSLGINLFRIIMIFLKPIMPKLVYKSELFLNTSLYWDKINEPLLNHKINDFSCLYKRIEISFIDDFLK</sequence>
<dbReference type="InterPro" id="IPR014758">
    <property type="entry name" value="Met-tRNA_synth"/>
</dbReference>
<dbReference type="SUPFAM" id="SSF57770">
    <property type="entry name" value="Methionyl-tRNA synthetase (MetRS), Zn-domain"/>
    <property type="match status" value="1"/>
</dbReference>
<keyword evidence="10 12" id="KW-0030">Aminoacyl-tRNA synthetase</keyword>
<dbReference type="GO" id="GO:0005524">
    <property type="term" value="F:ATP binding"/>
    <property type="evidence" value="ECO:0007669"/>
    <property type="project" value="UniProtKB-UniRule"/>
</dbReference>
<protein>
    <recommendedName>
        <fullName evidence="12">Methionine--tRNA ligase</fullName>
        <ecNumber evidence="12">6.1.1.10</ecNumber>
    </recommendedName>
    <alternativeName>
        <fullName evidence="12">Methionyl-tRNA synthetase</fullName>
        <shortName evidence="12">MetRS</shortName>
    </alternativeName>
</protein>
<dbReference type="InterPro" id="IPR014729">
    <property type="entry name" value="Rossmann-like_a/b/a_fold"/>
</dbReference>
<keyword evidence="9 12" id="KW-0648">Protein biosynthesis</keyword>
<comment type="subunit">
    <text evidence="12">Monomer.</text>
</comment>
<keyword evidence="12" id="KW-0479">Metal-binding</keyword>
<dbReference type="Gene3D" id="3.40.50.620">
    <property type="entry name" value="HUPs"/>
    <property type="match status" value="1"/>
</dbReference>
<gene>
    <name evidence="12 14" type="primary">metG</name>
    <name evidence="14" type="ORF">BUCICURV3402_078</name>
</gene>
<dbReference type="NCBIfam" id="NF001100">
    <property type="entry name" value="PRK00133.1"/>
    <property type="match status" value="1"/>
</dbReference>
<feature type="binding site" evidence="12">
    <location>
        <position position="149"/>
    </location>
    <ligand>
        <name>Zn(2+)</name>
        <dbReference type="ChEBI" id="CHEBI:29105"/>
    </ligand>
</feature>
<evidence type="ECO:0000259" key="13">
    <source>
        <dbReference type="Pfam" id="PF09334"/>
    </source>
</evidence>
<evidence type="ECO:0000313" key="14">
    <source>
        <dbReference type="EMBL" id="VFP81374.1"/>
    </source>
</evidence>
<dbReference type="InterPro" id="IPR015413">
    <property type="entry name" value="Methionyl/Leucyl_tRNA_Synth"/>
</dbReference>
<organism evidence="14 15">
    <name type="scientific">Buchnera aphidicola</name>
    <name type="common">Cinara curvipes</name>
    <dbReference type="NCBI Taxonomy" id="2518975"/>
    <lineage>
        <taxon>Bacteria</taxon>
        <taxon>Pseudomonadati</taxon>
        <taxon>Pseudomonadota</taxon>
        <taxon>Gammaproteobacteria</taxon>
        <taxon>Enterobacterales</taxon>
        <taxon>Erwiniaceae</taxon>
        <taxon>Buchnera</taxon>
    </lineage>
</organism>
<dbReference type="InterPro" id="IPR001412">
    <property type="entry name" value="aa-tRNA-synth_I_CS"/>
</dbReference>
<feature type="domain" description="Methionyl/Leucyl tRNA synthetase" evidence="13">
    <location>
        <begin position="8"/>
        <end position="396"/>
    </location>
</feature>
<dbReference type="FunFam" id="2.20.28.20:FF:000001">
    <property type="entry name" value="Methionine--tRNA ligase"/>
    <property type="match status" value="1"/>
</dbReference>
<dbReference type="NCBIfam" id="TIGR00398">
    <property type="entry name" value="metG"/>
    <property type="match status" value="1"/>
</dbReference>
<dbReference type="HAMAP" id="MF_00098">
    <property type="entry name" value="Met_tRNA_synth_type1"/>
    <property type="match status" value="1"/>
</dbReference>
<keyword evidence="6 12" id="KW-0547">Nucleotide-binding</keyword>
<evidence type="ECO:0000256" key="6">
    <source>
        <dbReference type="ARBA" id="ARBA00022741"/>
    </source>
</evidence>
<evidence type="ECO:0000256" key="9">
    <source>
        <dbReference type="ARBA" id="ARBA00022917"/>
    </source>
</evidence>
<dbReference type="RefSeq" id="WP_154029140.1">
    <property type="nucleotide sequence ID" value="NZ_LR217710.1"/>
</dbReference>
<dbReference type="Proteomes" id="UP000294344">
    <property type="component" value="Chromosome"/>
</dbReference>
<evidence type="ECO:0000256" key="8">
    <source>
        <dbReference type="ARBA" id="ARBA00022840"/>
    </source>
</evidence>
<accession>A0A451D6N7</accession>
<evidence type="ECO:0000256" key="10">
    <source>
        <dbReference type="ARBA" id="ARBA00023146"/>
    </source>
</evidence>
<dbReference type="OrthoDB" id="9810191at2"/>
<dbReference type="InterPro" id="IPR023458">
    <property type="entry name" value="Met-tRNA_ligase_1"/>
</dbReference>
<dbReference type="SUPFAM" id="SSF47323">
    <property type="entry name" value="Anticodon-binding domain of a subclass of class I aminoacyl-tRNA synthetases"/>
    <property type="match status" value="1"/>
</dbReference>
<proteinExistence type="inferred from homology"/>
<keyword evidence="7 12" id="KW-0862">Zinc</keyword>
<dbReference type="PANTHER" id="PTHR45765">
    <property type="entry name" value="METHIONINE--TRNA LIGASE"/>
    <property type="match status" value="1"/>
</dbReference>
<name>A0A451D6N7_9GAMM</name>
<dbReference type="InterPro" id="IPR033911">
    <property type="entry name" value="MetRS_core"/>
</dbReference>
<dbReference type="EMBL" id="LR217710">
    <property type="protein sequence ID" value="VFP81374.1"/>
    <property type="molecule type" value="Genomic_DNA"/>
</dbReference>
<evidence type="ECO:0000256" key="2">
    <source>
        <dbReference type="ARBA" id="ARBA00004496"/>
    </source>
</evidence>
<evidence type="ECO:0000256" key="12">
    <source>
        <dbReference type="HAMAP-Rule" id="MF_00098"/>
    </source>
</evidence>
<dbReference type="EC" id="6.1.1.10" evidence="12"/>
<dbReference type="Gene3D" id="2.20.28.20">
    <property type="entry name" value="Methionyl-tRNA synthetase, Zn-domain"/>
    <property type="match status" value="1"/>
</dbReference>
<evidence type="ECO:0000256" key="1">
    <source>
        <dbReference type="ARBA" id="ARBA00003314"/>
    </source>
</evidence>
<reference evidence="14 15" key="1">
    <citation type="submission" date="2019-02" db="EMBL/GenBank/DDBJ databases">
        <authorList>
            <person name="Manzano-Marin A."/>
            <person name="Manzano-Marin A."/>
        </authorList>
    </citation>
    <scope>NUCLEOTIDE SEQUENCE [LARGE SCALE GENOMIC DNA]</scope>
    <source>
        <strain evidence="14 15">BuCicurvipes</strain>
    </source>
</reference>
<keyword evidence="4 12" id="KW-0963">Cytoplasm</keyword>
<evidence type="ECO:0000256" key="3">
    <source>
        <dbReference type="ARBA" id="ARBA00008258"/>
    </source>
</evidence>
<dbReference type="InterPro" id="IPR029038">
    <property type="entry name" value="MetRS_Zn"/>
</dbReference>
<comment type="subcellular location">
    <subcellularLocation>
        <location evidence="2 12">Cytoplasm</location>
    </subcellularLocation>
</comment>
<comment type="function">
    <text evidence="1 12">Is required not only for elongation of protein synthesis but also for the initiation of all mRNA translation through initiator tRNA(fMet) aminoacylation.</text>
</comment>
<evidence type="ECO:0000256" key="11">
    <source>
        <dbReference type="ARBA" id="ARBA00047364"/>
    </source>
</evidence>
<feature type="binding site" evidence="12">
    <location>
        <position position="159"/>
    </location>
    <ligand>
        <name>Zn(2+)</name>
        <dbReference type="ChEBI" id="CHEBI:29105"/>
    </ligand>
</feature>
<comment type="cofactor">
    <cofactor evidence="12">
        <name>Zn(2+)</name>
        <dbReference type="ChEBI" id="CHEBI:29105"/>
    </cofactor>
    <text evidence="12">Binds 1 zinc ion per subunit.</text>
</comment>
<dbReference type="GO" id="GO:0046872">
    <property type="term" value="F:metal ion binding"/>
    <property type="evidence" value="ECO:0007669"/>
    <property type="project" value="UniProtKB-KW"/>
</dbReference>
<keyword evidence="5 12" id="KW-0436">Ligase</keyword>